<accession>A0ABX6K3A8</accession>
<keyword evidence="2" id="KW-0012">Acyltransferase</keyword>
<dbReference type="PANTHER" id="PTHR43072:SF23">
    <property type="entry name" value="UPF0039 PROTEIN C11D3.02C"/>
    <property type="match status" value="1"/>
</dbReference>
<gene>
    <name evidence="4" type="ORF">G7066_05620</name>
</gene>
<name>A0ABX6K3A8_9MICO</name>
<dbReference type="EMBL" id="CP049933">
    <property type="protein sequence ID" value="QIM19684.1"/>
    <property type="molecule type" value="Genomic_DNA"/>
</dbReference>
<evidence type="ECO:0000313" key="4">
    <source>
        <dbReference type="EMBL" id="QIM19684.1"/>
    </source>
</evidence>
<evidence type="ECO:0000313" key="5">
    <source>
        <dbReference type="Proteomes" id="UP000503441"/>
    </source>
</evidence>
<keyword evidence="5" id="KW-1185">Reference proteome</keyword>
<dbReference type="Pfam" id="PF00583">
    <property type="entry name" value="Acetyltransf_1"/>
    <property type="match status" value="1"/>
</dbReference>
<evidence type="ECO:0000256" key="1">
    <source>
        <dbReference type="ARBA" id="ARBA00022679"/>
    </source>
</evidence>
<dbReference type="Gene3D" id="3.40.630.30">
    <property type="match status" value="1"/>
</dbReference>
<dbReference type="Proteomes" id="UP000503441">
    <property type="component" value="Chromosome"/>
</dbReference>
<dbReference type="PANTHER" id="PTHR43072">
    <property type="entry name" value="N-ACETYLTRANSFERASE"/>
    <property type="match status" value="1"/>
</dbReference>
<dbReference type="PROSITE" id="PS51186">
    <property type="entry name" value="GNAT"/>
    <property type="match status" value="1"/>
</dbReference>
<proteinExistence type="predicted"/>
<keyword evidence="1" id="KW-0808">Transferase</keyword>
<dbReference type="CDD" id="cd04301">
    <property type="entry name" value="NAT_SF"/>
    <property type="match status" value="1"/>
</dbReference>
<dbReference type="SUPFAM" id="SSF55729">
    <property type="entry name" value="Acyl-CoA N-acyltransferases (Nat)"/>
    <property type="match status" value="1"/>
</dbReference>
<dbReference type="InterPro" id="IPR016181">
    <property type="entry name" value="Acyl_CoA_acyltransferase"/>
</dbReference>
<evidence type="ECO:0000259" key="3">
    <source>
        <dbReference type="PROSITE" id="PS51186"/>
    </source>
</evidence>
<protein>
    <submittedName>
        <fullName evidence="4">N-acetyltransferase</fullName>
    </submittedName>
</protein>
<reference evidence="4 5" key="1">
    <citation type="submission" date="2020-03" db="EMBL/GenBank/DDBJ databases">
        <title>Leucobacter sp. nov., isolated from beetles.</title>
        <authorList>
            <person name="Hyun D.-W."/>
            <person name="Bae J.-W."/>
        </authorList>
    </citation>
    <scope>NUCLEOTIDE SEQUENCE [LARGE SCALE GENOMIC DNA]</scope>
    <source>
        <strain evidence="4 5">HDW9A</strain>
    </source>
</reference>
<evidence type="ECO:0000256" key="2">
    <source>
        <dbReference type="ARBA" id="ARBA00023315"/>
    </source>
</evidence>
<dbReference type="InterPro" id="IPR000182">
    <property type="entry name" value="GNAT_dom"/>
</dbReference>
<sequence length="170" mass="18744">MSVAMVRDMTESDWPDVHEIYAAGIETGHATFEPAPPATWEVFEAGKHPKLRLVATDFAGKVLGWASGSPVSARAVYRGVVEDSIYIRPDAIGQGLGGRLLAALIERAEAVGVWTIQCSIFPENIASIRIHERHGFQVLGTRERIAYMSYGPEAGRWRDTVMLERRSHAV</sequence>
<feature type="domain" description="N-acetyltransferase" evidence="3">
    <location>
        <begin position="4"/>
        <end position="153"/>
    </location>
</feature>
<organism evidence="4 5">
    <name type="scientific">Leucobacter coleopterorum</name>
    <dbReference type="NCBI Taxonomy" id="2714933"/>
    <lineage>
        <taxon>Bacteria</taxon>
        <taxon>Bacillati</taxon>
        <taxon>Actinomycetota</taxon>
        <taxon>Actinomycetes</taxon>
        <taxon>Micrococcales</taxon>
        <taxon>Microbacteriaceae</taxon>
        <taxon>Leucobacter</taxon>
    </lineage>
</organism>